<dbReference type="EMBL" id="BDGG01000005">
    <property type="protein sequence ID" value="GAU99717.1"/>
    <property type="molecule type" value="Genomic_DNA"/>
</dbReference>
<evidence type="ECO:0000256" key="1">
    <source>
        <dbReference type="SAM" id="MobiDB-lite"/>
    </source>
</evidence>
<comment type="caution">
    <text evidence="2">The sequence shown here is derived from an EMBL/GenBank/DDBJ whole genome shotgun (WGS) entry which is preliminary data.</text>
</comment>
<name>A0A1D1VIX9_RAMVA</name>
<evidence type="ECO:0000313" key="3">
    <source>
        <dbReference type="Proteomes" id="UP000186922"/>
    </source>
</evidence>
<dbReference type="AlphaFoldDB" id="A0A1D1VIX9"/>
<feature type="region of interest" description="Disordered" evidence="1">
    <location>
        <begin position="157"/>
        <end position="208"/>
    </location>
</feature>
<feature type="compositionally biased region" description="Basic residues" evidence="1">
    <location>
        <begin position="775"/>
        <end position="792"/>
    </location>
</feature>
<dbReference type="CDD" id="cd20556">
    <property type="entry name" value="CYCLIN_CABLES"/>
    <property type="match status" value="1"/>
</dbReference>
<feature type="compositionally biased region" description="Polar residues" evidence="1">
    <location>
        <begin position="55"/>
        <end position="75"/>
    </location>
</feature>
<reference evidence="2 3" key="1">
    <citation type="journal article" date="2016" name="Nat. Commun.">
        <title>Extremotolerant tardigrade genome and improved radiotolerance of human cultured cells by tardigrade-unique protein.</title>
        <authorList>
            <person name="Hashimoto T."/>
            <person name="Horikawa D.D."/>
            <person name="Saito Y."/>
            <person name="Kuwahara H."/>
            <person name="Kozuka-Hata H."/>
            <person name="Shin-I T."/>
            <person name="Minakuchi Y."/>
            <person name="Ohishi K."/>
            <person name="Motoyama A."/>
            <person name="Aizu T."/>
            <person name="Enomoto A."/>
            <person name="Kondo K."/>
            <person name="Tanaka S."/>
            <person name="Hara Y."/>
            <person name="Koshikawa S."/>
            <person name="Sagara H."/>
            <person name="Miura T."/>
            <person name="Yokobori S."/>
            <person name="Miyagawa K."/>
            <person name="Suzuki Y."/>
            <person name="Kubo T."/>
            <person name="Oyama M."/>
            <person name="Kohara Y."/>
            <person name="Fujiyama A."/>
            <person name="Arakawa K."/>
            <person name="Katayama T."/>
            <person name="Toyoda A."/>
            <person name="Kunieda T."/>
        </authorList>
    </citation>
    <scope>NUCLEOTIDE SEQUENCE [LARGE SCALE GENOMIC DNA]</scope>
    <source>
        <strain evidence="2 3">YOKOZUNA-1</strain>
    </source>
</reference>
<dbReference type="OrthoDB" id="5353095at2759"/>
<proteinExistence type="predicted"/>
<evidence type="ECO:0000313" key="2">
    <source>
        <dbReference type="EMBL" id="GAU99717.1"/>
    </source>
</evidence>
<feature type="compositionally biased region" description="Basic residues" evidence="1">
    <location>
        <begin position="93"/>
        <end position="103"/>
    </location>
</feature>
<dbReference type="InterPro" id="IPR036915">
    <property type="entry name" value="Cyclin-like_sf"/>
</dbReference>
<dbReference type="GO" id="GO:0051726">
    <property type="term" value="P:regulation of cell cycle"/>
    <property type="evidence" value="ECO:0007669"/>
    <property type="project" value="InterPro"/>
</dbReference>
<gene>
    <name evidence="2" type="primary">RvY_10675-1</name>
    <name evidence="2" type="synonym">RvY_10675.1</name>
    <name evidence="2" type="ORF">RvY_10675</name>
</gene>
<feature type="compositionally biased region" description="Low complexity" evidence="1">
    <location>
        <begin position="108"/>
        <end position="132"/>
    </location>
</feature>
<feature type="region of interest" description="Disordered" evidence="1">
    <location>
        <begin position="767"/>
        <end position="792"/>
    </location>
</feature>
<protein>
    <submittedName>
        <fullName evidence="2">Uncharacterized protein</fullName>
    </submittedName>
</protein>
<dbReference type="PANTHER" id="PTHR22896:SF0">
    <property type="entry name" value="CYCLIN N-TERMINAL DOMAIN-CONTAINING PROTEIN"/>
    <property type="match status" value="1"/>
</dbReference>
<feature type="region of interest" description="Disordered" evidence="1">
    <location>
        <begin position="357"/>
        <end position="410"/>
    </location>
</feature>
<accession>A0A1D1VIX9</accession>
<feature type="region of interest" description="Disordered" evidence="1">
    <location>
        <begin position="49"/>
        <end position="132"/>
    </location>
</feature>
<dbReference type="Gene3D" id="1.10.472.10">
    <property type="entry name" value="Cyclin-like"/>
    <property type="match status" value="1"/>
</dbReference>
<feature type="compositionally biased region" description="Low complexity" evidence="1">
    <location>
        <begin position="373"/>
        <end position="386"/>
    </location>
</feature>
<organism evidence="2 3">
    <name type="scientific">Ramazzottius varieornatus</name>
    <name type="common">Water bear</name>
    <name type="synonym">Tardigrade</name>
    <dbReference type="NCBI Taxonomy" id="947166"/>
    <lineage>
        <taxon>Eukaryota</taxon>
        <taxon>Metazoa</taxon>
        <taxon>Ecdysozoa</taxon>
        <taxon>Tardigrada</taxon>
        <taxon>Eutardigrada</taxon>
        <taxon>Parachela</taxon>
        <taxon>Hypsibioidea</taxon>
        <taxon>Ramazzottiidae</taxon>
        <taxon>Ramazzottius</taxon>
    </lineage>
</organism>
<feature type="region of interest" description="Disordered" evidence="1">
    <location>
        <begin position="238"/>
        <end position="263"/>
    </location>
</feature>
<sequence length="792" mass="88926">MHDFLSPRRAKPQPTRIFLANSFLGNISLDGTHRDTKYRTLVELYKKDGARDGDTQSSDASESEHQITITTTSPSAELASARRRFSSGPARSGKSHKKAKANVKRSDSLYSRKSGQSSSQSSSSSSTHSASVDSFVDDMKEKGTAFSRTGSSSVYRKNMVGKSSSKSSKHALSVEDDTEENKVTASQSAQPNVRKGRRSSSISMSKAAGKLDSLDVRKEKVLRTVSASSNESYGHRGGFFRSGSASPSVPGITRMSSSPPDFDDVKIISDDAMEEPVELTLMEMLSAPGEILDSHRGVITEKKELLFTANHASQLPFALTSYISKYKAQQVDEEIVEKRELPPRTFVQRMTARLSRINSAGSMESGKTGRSESPNPLSNFPSNLPSKGNGASRRPWQWPRKSRPPVHNPMVIPHQLIRPRRLSATHSIHIDTEAEALENLLGIKLSSDPEDELSYENLLVPLMWNVDYIGDLTPEEAKNLLNTGEIIVMSKHMNSLEDNYAYGKMIQRREREQSSSDQRTRYLSMCSTITENSYSTELNRDQKEFAQDGYRPGVLEDPEWETAVRRTNLYFDSYFSSIIANDLEPTKKKQALNELFRGKFPQIQLTFSKFKSIKRDMLKACTEQELQLDLAVVALSYVYYEKLVLKGFVNKPNRKILAGVCVSLAAKMSDLLKEEHKDLYTSLQSQLRVERDELHAFEFAATVALGFNLHVPVRCVRYHYDLLSKHTVELPSVYAVPLHEPALLSTRPRMNFNMAIRPINIRQMSWTSGHSRSNDHRRGHKVNAKLKQGKPR</sequence>
<dbReference type="Proteomes" id="UP000186922">
    <property type="component" value="Unassembled WGS sequence"/>
</dbReference>
<keyword evidence="3" id="KW-1185">Reference proteome</keyword>
<dbReference type="STRING" id="947166.A0A1D1VIX9"/>
<dbReference type="SUPFAM" id="SSF47954">
    <property type="entry name" value="Cyclin-like"/>
    <property type="match status" value="1"/>
</dbReference>
<dbReference type="InterPro" id="IPR012388">
    <property type="entry name" value="CABLES1/2"/>
</dbReference>
<dbReference type="PANTHER" id="PTHR22896">
    <property type="entry name" value="CDK5 AND ABL1 ENZYME SUBSTRATE 1"/>
    <property type="match status" value="1"/>
</dbReference>